<evidence type="ECO:0000256" key="2">
    <source>
        <dbReference type="ARBA" id="ARBA00012438"/>
    </source>
</evidence>
<dbReference type="SMART" id="SM00091">
    <property type="entry name" value="PAS"/>
    <property type="match status" value="3"/>
</dbReference>
<organism evidence="9 10">
    <name type="scientific">Belliella baltica (strain DSM 15883 / CIP 108006 / LMG 21964 / BA134)</name>
    <dbReference type="NCBI Taxonomy" id="866536"/>
    <lineage>
        <taxon>Bacteria</taxon>
        <taxon>Pseudomonadati</taxon>
        <taxon>Bacteroidota</taxon>
        <taxon>Cytophagia</taxon>
        <taxon>Cytophagales</taxon>
        <taxon>Cyclobacteriaceae</taxon>
        <taxon>Belliella</taxon>
    </lineage>
</organism>
<accession>I3Z7C9</accession>
<evidence type="ECO:0000259" key="8">
    <source>
        <dbReference type="PROSITE" id="PS50113"/>
    </source>
</evidence>
<dbReference type="GO" id="GO:0000155">
    <property type="term" value="F:phosphorelay sensor kinase activity"/>
    <property type="evidence" value="ECO:0007669"/>
    <property type="project" value="InterPro"/>
</dbReference>
<evidence type="ECO:0000256" key="3">
    <source>
        <dbReference type="ARBA" id="ARBA00022553"/>
    </source>
</evidence>
<dbReference type="InterPro" id="IPR003661">
    <property type="entry name" value="HisK_dim/P_dom"/>
</dbReference>
<dbReference type="STRING" id="866536.Belba_2600"/>
<dbReference type="Gene3D" id="3.30.565.10">
    <property type="entry name" value="Histidine kinase-like ATPase, C-terminal domain"/>
    <property type="match status" value="1"/>
</dbReference>
<feature type="domain" description="PAC" evidence="8">
    <location>
        <begin position="241"/>
        <end position="293"/>
    </location>
</feature>
<reference evidence="10" key="1">
    <citation type="submission" date="2012-06" db="EMBL/GenBank/DDBJ databases">
        <title>The complete genome of Belliella baltica DSM 15883.</title>
        <authorList>
            <person name="Lucas S."/>
            <person name="Copeland A."/>
            <person name="Lapidus A."/>
            <person name="Goodwin L."/>
            <person name="Pitluck S."/>
            <person name="Peters L."/>
            <person name="Mikhailova N."/>
            <person name="Davenport K."/>
            <person name="Kyrpides N."/>
            <person name="Mavromatis K."/>
            <person name="Pagani I."/>
            <person name="Ivanova N."/>
            <person name="Ovchinnikova G."/>
            <person name="Zeytun A."/>
            <person name="Detter J.C."/>
            <person name="Han C."/>
            <person name="Land M."/>
            <person name="Hauser L."/>
            <person name="Markowitz V."/>
            <person name="Cheng J.-F."/>
            <person name="Hugenholtz P."/>
            <person name="Woyke T."/>
            <person name="Wu D."/>
            <person name="Tindall B."/>
            <person name="Pomrenke H."/>
            <person name="Brambilla E."/>
            <person name="Klenk H.-P."/>
            <person name="Eisen J.A."/>
        </authorList>
    </citation>
    <scope>NUCLEOTIDE SEQUENCE [LARGE SCALE GENOMIC DNA]</scope>
    <source>
        <strain evidence="10">DSM 15883 / CIP 108006 / LMG 21964 / BA134</strain>
    </source>
</reference>
<dbReference type="PROSITE" id="PS50112">
    <property type="entry name" value="PAS"/>
    <property type="match status" value="3"/>
</dbReference>
<dbReference type="PANTHER" id="PTHR43304">
    <property type="entry name" value="PHYTOCHROME-LIKE PROTEIN CPH1"/>
    <property type="match status" value="1"/>
</dbReference>
<dbReference type="InterPro" id="IPR004358">
    <property type="entry name" value="Sig_transdc_His_kin-like_C"/>
</dbReference>
<protein>
    <recommendedName>
        <fullName evidence="2">histidine kinase</fullName>
        <ecNumber evidence="2">2.7.13.3</ecNumber>
    </recommendedName>
</protein>
<feature type="domain" description="PAS" evidence="7">
    <location>
        <begin position="552"/>
        <end position="624"/>
    </location>
</feature>
<keyword evidence="5" id="KW-0418">Kinase</keyword>
<dbReference type="eggNOG" id="COG2203">
    <property type="taxonomic scope" value="Bacteria"/>
</dbReference>
<dbReference type="InterPro" id="IPR001610">
    <property type="entry name" value="PAC"/>
</dbReference>
<dbReference type="PATRIC" id="fig|866536.3.peg.2683"/>
<dbReference type="Pfam" id="PF13188">
    <property type="entry name" value="PAS_8"/>
    <property type="match status" value="1"/>
</dbReference>
<keyword evidence="10" id="KW-1185">Reference proteome</keyword>
<evidence type="ECO:0000256" key="5">
    <source>
        <dbReference type="ARBA" id="ARBA00022777"/>
    </source>
</evidence>
<dbReference type="InterPro" id="IPR029016">
    <property type="entry name" value="GAF-like_dom_sf"/>
</dbReference>
<dbReference type="CDD" id="cd00130">
    <property type="entry name" value="PAS"/>
    <property type="match status" value="3"/>
</dbReference>
<dbReference type="SMART" id="SM00065">
    <property type="entry name" value="GAF"/>
    <property type="match status" value="1"/>
</dbReference>
<dbReference type="KEGG" id="bbd:Belba_2600"/>
<dbReference type="PROSITE" id="PS50109">
    <property type="entry name" value="HIS_KIN"/>
    <property type="match status" value="1"/>
</dbReference>
<evidence type="ECO:0000259" key="6">
    <source>
        <dbReference type="PROSITE" id="PS50109"/>
    </source>
</evidence>
<dbReference type="Pfam" id="PF02518">
    <property type="entry name" value="HATPase_c"/>
    <property type="match status" value="1"/>
</dbReference>
<dbReference type="Gene3D" id="1.10.287.130">
    <property type="match status" value="1"/>
</dbReference>
<name>I3Z7C9_BELBD</name>
<dbReference type="Gene3D" id="2.10.70.100">
    <property type="match status" value="1"/>
</dbReference>
<dbReference type="SUPFAM" id="SSF55874">
    <property type="entry name" value="ATPase domain of HSP90 chaperone/DNA topoisomerase II/histidine kinase"/>
    <property type="match status" value="1"/>
</dbReference>
<dbReference type="PRINTS" id="PR00344">
    <property type="entry name" value="BCTRLSENSOR"/>
</dbReference>
<dbReference type="PANTHER" id="PTHR43304:SF1">
    <property type="entry name" value="PAC DOMAIN-CONTAINING PROTEIN"/>
    <property type="match status" value="1"/>
</dbReference>
<dbReference type="SUPFAM" id="SSF55781">
    <property type="entry name" value="GAF domain-like"/>
    <property type="match status" value="1"/>
</dbReference>
<dbReference type="SMART" id="SM00086">
    <property type="entry name" value="PAC"/>
    <property type="match status" value="4"/>
</dbReference>
<feature type="domain" description="PAC" evidence="8">
    <location>
        <begin position="370"/>
        <end position="422"/>
    </location>
</feature>
<evidence type="ECO:0000313" key="9">
    <source>
        <dbReference type="EMBL" id="AFL85147.1"/>
    </source>
</evidence>
<comment type="catalytic activity">
    <reaction evidence="1">
        <text>ATP + protein L-histidine = ADP + protein N-phospho-L-histidine.</text>
        <dbReference type="EC" id="2.7.13.3"/>
    </reaction>
</comment>
<dbReference type="PROSITE" id="PS50113">
    <property type="entry name" value="PAC"/>
    <property type="match status" value="3"/>
</dbReference>
<feature type="domain" description="PAS" evidence="7">
    <location>
        <begin position="423"/>
        <end position="479"/>
    </location>
</feature>
<keyword evidence="3" id="KW-0597">Phosphoprotein</keyword>
<dbReference type="Pfam" id="PF01590">
    <property type="entry name" value="GAF"/>
    <property type="match status" value="1"/>
</dbReference>
<dbReference type="Pfam" id="PF08447">
    <property type="entry name" value="PAS_3"/>
    <property type="match status" value="3"/>
</dbReference>
<dbReference type="Pfam" id="PF00512">
    <property type="entry name" value="HisKA"/>
    <property type="match status" value="1"/>
</dbReference>
<dbReference type="NCBIfam" id="TIGR00229">
    <property type="entry name" value="sensory_box"/>
    <property type="match status" value="2"/>
</dbReference>
<dbReference type="InterPro" id="IPR000014">
    <property type="entry name" value="PAS"/>
</dbReference>
<dbReference type="eggNOG" id="COG4251">
    <property type="taxonomic scope" value="Bacteria"/>
</dbReference>
<evidence type="ECO:0000313" key="10">
    <source>
        <dbReference type="Proteomes" id="UP000006050"/>
    </source>
</evidence>
<dbReference type="FunFam" id="3.30.565.10:FF:000006">
    <property type="entry name" value="Sensor histidine kinase WalK"/>
    <property type="match status" value="1"/>
</dbReference>
<dbReference type="InterPro" id="IPR003594">
    <property type="entry name" value="HATPase_dom"/>
</dbReference>
<dbReference type="RefSeq" id="WP_014773100.1">
    <property type="nucleotide sequence ID" value="NC_018010.1"/>
</dbReference>
<proteinExistence type="predicted"/>
<keyword evidence="4" id="KW-0808">Transferase</keyword>
<dbReference type="SMART" id="SM00388">
    <property type="entry name" value="HisKA"/>
    <property type="match status" value="1"/>
</dbReference>
<dbReference type="SUPFAM" id="SSF55785">
    <property type="entry name" value="PYP-like sensor domain (PAS domain)"/>
    <property type="match status" value="5"/>
</dbReference>
<evidence type="ECO:0000256" key="1">
    <source>
        <dbReference type="ARBA" id="ARBA00000085"/>
    </source>
</evidence>
<dbReference type="SMART" id="SM00387">
    <property type="entry name" value="HATPase_c"/>
    <property type="match status" value="1"/>
</dbReference>
<dbReference type="Gene3D" id="3.30.450.40">
    <property type="match status" value="1"/>
</dbReference>
<sequence length="1099" mass="127025">MEKGNSRFQAIFEIVPIPIWEEDFSEVKAYLKELNLIGKDEISVRKFFIDNPHHLIICVSKVKLLNLNKACLDLHHASTKEELLENFSSIFVEESLETLREQLLAICCGSDHFEVDTKIKTLDGIIKHIHLKWTVVTGYEDSLKSVIITTNDISDRIQSRKKIEDSEAKLLYAQQLAKIGNWEIDLPSQELTLSDEIYRIWEIEKNEDDPKTDFFISTIHPEDLNQAYLNYEKAIKKISAADLKLRIILKNDLVKWIHIKASIEKDENNIPIKIVGTVQDITEEETLKESLKELIKRYHFVTKATFDTVRDLDLETDTIFWGEGINSVFGYNRNSFDNFKETWINLIHPNDRSRIFESMQKAIQNNSDIWQEEYLFKKANGRYALVNDRAMIIRDPKGQVKRFVGAMQDITNQKKSEKELKARTQFIETALDNLPIGIAVNSIDSGEATLMNKQFSEIYGWPEKELRDVESFFEKVYPDPAYRAQMTAQIIADIESGDPSRMEWSGIEITTKSGKKKIISAKNIPVYDQQIMISTVIDETEKIKAEKALQLSNERFLYATKAVSDAIWDWDIESETVFWGSGYESLFGYQSDQMYVKDDLWETKVHPDDKETILIDVEKARKDPKINKWKGEYRFKKSNGEYAYVLENTVIIRNKNGNPIRMVGALQDISDRKKSEEALLNKTRYLETISKVVEALLYYNDWETVLNENLKTIAEAVNADRAYFLKNFKESNSQELSAKQIYEWAKDGISPQINNINYQKIQLSRYPDFLKEVSRKSHFAALTSQTSGETRKILEEQEIKSTLQIPIFINDNFFGYLGLDDCTSDKIWTDEEISFLQTLSTNFGVAIEKAEFEKSLTNLNYELKISNKNLEISNSELEQFAYVASHDLQEPLRMITSFLTLIEKKYQDKLDEKGKKYIYFATDGARRMRDIILDLLEFSRVGKVGEVENQEFDVNSLLDEIKGLLKVQIQNSKAELVTSNIPIVITQKLALRQLFQNLISNAIKYKKSEINPIVEINCEEKKNEWIFSVKDNGLGIAPEYHEKIFVIFQRLHDKTEYSGSGIGLAICKKIVDSLGGRIWVESELGLGSIFYFSIPKINK</sequence>
<dbReference type="OrthoDB" id="905895at2"/>
<dbReference type="EC" id="2.7.13.3" evidence="2"/>
<dbReference type="InterPro" id="IPR000700">
    <property type="entry name" value="PAS-assoc_C"/>
</dbReference>
<dbReference type="Proteomes" id="UP000006050">
    <property type="component" value="Chromosome"/>
</dbReference>
<dbReference type="InterPro" id="IPR036097">
    <property type="entry name" value="HisK_dim/P_sf"/>
</dbReference>
<dbReference type="InterPro" id="IPR013655">
    <property type="entry name" value="PAS_fold_3"/>
</dbReference>
<dbReference type="InterPro" id="IPR036890">
    <property type="entry name" value="HATPase_C_sf"/>
</dbReference>
<dbReference type="CDD" id="cd00082">
    <property type="entry name" value="HisKA"/>
    <property type="match status" value="1"/>
</dbReference>
<dbReference type="InterPro" id="IPR003018">
    <property type="entry name" value="GAF"/>
</dbReference>
<feature type="domain" description="PAC" evidence="8">
    <location>
        <begin position="629"/>
        <end position="681"/>
    </location>
</feature>
<dbReference type="InterPro" id="IPR052162">
    <property type="entry name" value="Sensor_kinase/Photoreceptor"/>
</dbReference>
<feature type="domain" description="Histidine kinase" evidence="6">
    <location>
        <begin position="883"/>
        <end position="1098"/>
    </location>
</feature>
<feature type="domain" description="PAS" evidence="7">
    <location>
        <begin position="312"/>
        <end position="366"/>
    </location>
</feature>
<dbReference type="AlphaFoldDB" id="I3Z7C9"/>
<dbReference type="Gene3D" id="3.30.450.20">
    <property type="entry name" value="PAS domain"/>
    <property type="match status" value="5"/>
</dbReference>
<dbReference type="HOGENOM" id="CLU_283387_0_0_10"/>
<dbReference type="SUPFAM" id="SSF47384">
    <property type="entry name" value="Homodimeric domain of signal transducing histidine kinase"/>
    <property type="match status" value="1"/>
</dbReference>
<dbReference type="InterPro" id="IPR005467">
    <property type="entry name" value="His_kinase_dom"/>
</dbReference>
<dbReference type="InterPro" id="IPR035965">
    <property type="entry name" value="PAS-like_dom_sf"/>
</dbReference>
<evidence type="ECO:0000256" key="4">
    <source>
        <dbReference type="ARBA" id="ARBA00022679"/>
    </source>
</evidence>
<evidence type="ECO:0000259" key="7">
    <source>
        <dbReference type="PROSITE" id="PS50112"/>
    </source>
</evidence>
<dbReference type="EMBL" id="CP003281">
    <property type="protein sequence ID" value="AFL85147.1"/>
    <property type="molecule type" value="Genomic_DNA"/>
</dbReference>
<gene>
    <name evidence="9" type="ordered locus">Belba_2600</name>
</gene>
<dbReference type="eggNOG" id="COG2202">
    <property type="taxonomic scope" value="Bacteria"/>
</dbReference>